<comment type="caution">
    <text evidence="2">The sequence shown here is derived from an EMBL/GenBank/DDBJ whole genome shotgun (WGS) entry which is preliminary data.</text>
</comment>
<accession>A0A317YFA3</accession>
<protein>
    <submittedName>
        <fullName evidence="2">Uncharacterized protein</fullName>
    </submittedName>
</protein>
<evidence type="ECO:0000256" key="1">
    <source>
        <dbReference type="SAM" id="Phobius"/>
    </source>
</evidence>
<proteinExistence type="predicted"/>
<dbReference type="EMBL" id="NCVQ01000001">
    <property type="protein sequence ID" value="PWZ57378.1"/>
    <property type="molecule type" value="Genomic_DNA"/>
</dbReference>
<dbReference type="AlphaFoldDB" id="A0A317YFA3"/>
<gene>
    <name evidence="2" type="ORF">Zm00014a_021215</name>
</gene>
<reference evidence="2" key="1">
    <citation type="journal article" date="2018" name="Nat. Genet.">
        <title>Extensive intraspecific gene order and gene structural variations between Mo17 and other maize genomes.</title>
        <authorList>
            <person name="Sun S."/>
            <person name="Zhou Y."/>
            <person name="Chen J."/>
            <person name="Shi J."/>
            <person name="Zhao H."/>
            <person name="Zhao H."/>
            <person name="Song W."/>
            <person name="Zhang M."/>
            <person name="Cui Y."/>
            <person name="Dong X."/>
            <person name="Liu H."/>
            <person name="Ma X."/>
            <person name="Jiao Y."/>
            <person name="Wang B."/>
            <person name="Wei X."/>
            <person name="Stein J.C."/>
            <person name="Glaubitz J.C."/>
            <person name="Lu F."/>
            <person name="Yu G."/>
            <person name="Liang C."/>
            <person name="Fengler K."/>
            <person name="Li B."/>
            <person name="Rafalski A."/>
            <person name="Schnable P.S."/>
            <person name="Ware D.H."/>
            <person name="Buckler E.S."/>
            <person name="Lai J."/>
        </authorList>
    </citation>
    <scope>NUCLEOTIDE SEQUENCE [LARGE SCALE GENOMIC DNA]</scope>
    <source>
        <tissue evidence="2">Seedling</tissue>
    </source>
</reference>
<keyword evidence="1" id="KW-1133">Transmembrane helix</keyword>
<sequence length="134" mass="15910">MRVFSIFHLIVTLLEIYGVIFFVLHIDKPYSINHIIGAWESNIRIAHKKKLLIGIAAMFWSIWLCRNDVVFNHKPVQSFMQVIFRGSHWLQFWRLLQKEESHQEILNVCQSLEMVAMEIFTSHEWQSNARIEAA</sequence>
<dbReference type="Proteomes" id="UP000251960">
    <property type="component" value="Chromosome 1"/>
</dbReference>
<dbReference type="ExpressionAtlas" id="A0A317YFA3">
    <property type="expression patterns" value="baseline and differential"/>
</dbReference>
<organism evidence="2">
    <name type="scientific">Zea mays</name>
    <name type="common">Maize</name>
    <dbReference type="NCBI Taxonomy" id="4577"/>
    <lineage>
        <taxon>Eukaryota</taxon>
        <taxon>Viridiplantae</taxon>
        <taxon>Streptophyta</taxon>
        <taxon>Embryophyta</taxon>
        <taxon>Tracheophyta</taxon>
        <taxon>Spermatophyta</taxon>
        <taxon>Magnoliopsida</taxon>
        <taxon>Liliopsida</taxon>
        <taxon>Poales</taxon>
        <taxon>Poaceae</taxon>
        <taxon>PACMAD clade</taxon>
        <taxon>Panicoideae</taxon>
        <taxon>Andropogonodae</taxon>
        <taxon>Andropogoneae</taxon>
        <taxon>Tripsacinae</taxon>
        <taxon>Zea</taxon>
    </lineage>
</organism>
<name>A0A317YFA3_MAIZE</name>
<evidence type="ECO:0000313" key="2">
    <source>
        <dbReference type="EMBL" id="PWZ57378.1"/>
    </source>
</evidence>
<feature type="transmembrane region" description="Helical" evidence="1">
    <location>
        <begin position="6"/>
        <end position="26"/>
    </location>
</feature>
<keyword evidence="1" id="KW-0812">Transmembrane</keyword>
<keyword evidence="1" id="KW-0472">Membrane</keyword>